<dbReference type="Gene3D" id="3.60.15.10">
    <property type="entry name" value="Ribonuclease Z/Hydroxyacylglutathione hydrolase-like"/>
    <property type="match status" value="1"/>
</dbReference>
<dbReference type="Proteomes" id="UP000830835">
    <property type="component" value="Unassembled WGS sequence"/>
</dbReference>
<evidence type="ECO:0000259" key="11">
    <source>
        <dbReference type="SMART" id="SM00849"/>
    </source>
</evidence>
<keyword evidence="4 9" id="KW-0255">Endonuclease</keyword>
<gene>
    <name evidence="9" type="primary">rnj</name>
    <name evidence="12" type="ORF">JX360_00995</name>
</gene>
<comment type="similarity">
    <text evidence="9">Belongs to the metallo-beta-lactamase superfamily. RNA-metabolizing metallo-beta-lactamase-like family. Bacterial RNase J subfamily.</text>
</comment>
<dbReference type="Gene3D" id="3.10.20.580">
    <property type="match status" value="1"/>
</dbReference>
<dbReference type="PANTHER" id="PTHR43694:SF1">
    <property type="entry name" value="RIBONUCLEASE J"/>
    <property type="match status" value="1"/>
</dbReference>
<evidence type="ECO:0000256" key="2">
    <source>
        <dbReference type="ARBA" id="ARBA00022722"/>
    </source>
</evidence>
<keyword evidence="13" id="KW-1185">Reference proteome</keyword>
<dbReference type="RefSeq" id="WP_244348502.1">
    <property type="nucleotide sequence ID" value="NZ_JAFIRA010000001.1"/>
</dbReference>
<comment type="caution">
    <text evidence="12">The sequence shown here is derived from an EMBL/GenBank/DDBJ whole genome shotgun (WGS) entry which is preliminary data.</text>
</comment>
<dbReference type="InterPro" id="IPR001279">
    <property type="entry name" value="Metallo-B-lactamas"/>
</dbReference>
<comment type="function">
    <text evidence="9">An RNase that has 5'-3' exonuclease and possibly endonuclease activity. Involved in maturation of rRNA and in some organisms also mRNA maturation and/or decay.</text>
</comment>
<evidence type="ECO:0000256" key="1">
    <source>
        <dbReference type="ARBA" id="ARBA00022490"/>
    </source>
</evidence>
<dbReference type="Pfam" id="PF17770">
    <property type="entry name" value="RNase_J_C"/>
    <property type="match status" value="1"/>
</dbReference>
<dbReference type="HAMAP" id="MF_01491">
    <property type="entry name" value="RNase_J_bact"/>
    <property type="match status" value="1"/>
</dbReference>
<dbReference type="InterPro" id="IPR030854">
    <property type="entry name" value="RNase_J_bac"/>
</dbReference>
<dbReference type="SUPFAM" id="SSF56281">
    <property type="entry name" value="Metallo-hydrolase/oxidoreductase"/>
    <property type="match status" value="1"/>
</dbReference>
<dbReference type="Gene3D" id="3.40.50.10710">
    <property type="entry name" value="Metallo-hydrolase/oxidoreductase"/>
    <property type="match status" value="1"/>
</dbReference>
<keyword evidence="5 9" id="KW-0378">Hydrolase</keyword>
<organism evidence="12 13">
    <name type="scientific">Thermostichus vulcanus str. 'Rupite'</name>
    <dbReference type="NCBI Taxonomy" id="2813851"/>
    <lineage>
        <taxon>Bacteria</taxon>
        <taxon>Bacillati</taxon>
        <taxon>Cyanobacteriota</taxon>
        <taxon>Cyanophyceae</taxon>
        <taxon>Thermostichales</taxon>
        <taxon>Thermostichaceae</taxon>
        <taxon>Thermostichus</taxon>
    </lineage>
</organism>
<dbReference type="Pfam" id="PF22505">
    <property type="entry name" value="RNase_J_b_CASP"/>
    <property type="match status" value="1"/>
</dbReference>
<dbReference type="PROSITE" id="PS01292">
    <property type="entry name" value="UPF0036"/>
    <property type="match status" value="1"/>
</dbReference>
<comment type="subcellular location">
    <subcellularLocation>
        <location evidence="9">Cytoplasm</location>
    </subcellularLocation>
</comment>
<evidence type="ECO:0000256" key="10">
    <source>
        <dbReference type="SAM" id="MobiDB-lite"/>
    </source>
</evidence>
<keyword evidence="2 9" id="KW-0540">Nuclease</keyword>
<comment type="subunit">
    <text evidence="9">Homodimer, may be a subunit of the RNA degradosome.</text>
</comment>
<keyword evidence="6" id="KW-0862">Zinc</keyword>
<dbReference type="InterPro" id="IPR055132">
    <property type="entry name" value="RNase_J_b_CASP"/>
</dbReference>
<dbReference type="EC" id="3.1.-.-" evidence="9"/>
<keyword evidence="7 9" id="KW-0269">Exonuclease</keyword>
<dbReference type="SMART" id="SM00849">
    <property type="entry name" value="Lactamase_B"/>
    <property type="match status" value="1"/>
</dbReference>
<feature type="compositionally biased region" description="Basic and acidic residues" evidence="10">
    <location>
        <begin position="590"/>
        <end position="601"/>
    </location>
</feature>
<feature type="binding site" evidence="9">
    <location>
        <begin position="379"/>
        <end position="383"/>
    </location>
    <ligand>
        <name>substrate</name>
    </ligand>
</feature>
<protein>
    <recommendedName>
        <fullName evidence="9">Ribonuclease J</fullName>
        <shortName evidence="9">RNase J</shortName>
        <ecNumber evidence="9">3.1.-.-</ecNumber>
    </recommendedName>
</protein>
<dbReference type="InterPro" id="IPR001587">
    <property type="entry name" value="RNase_J_CS"/>
</dbReference>
<dbReference type="InterPro" id="IPR042173">
    <property type="entry name" value="RNase_J_2"/>
</dbReference>
<reference evidence="12" key="1">
    <citation type="submission" date="2021-02" db="EMBL/GenBank/DDBJ databases">
        <title>The CRISPR/cas machinery reduction and long-range gene transfer in the hot spring cyanobacterium Synechococcus.</title>
        <authorList>
            <person name="Dvorak P."/>
            <person name="Jahodarova E."/>
            <person name="Hasler P."/>
            <person name="Poulickova A."/>
        </authorList>
    </citation>
    <scope>NUCLEOTIDE SEQUENCE</scope>
    <source>
        <strain evidence="12">Rupite</strain>
    </source>
</reference>
<dbReference type="InterPro" id="IPR041636">
    <property type="entry name" value="RNase_J_C"/>
</dbReference>
<keyword evidence="9" id="KW-0698">rRNA processing</keyword>
<keyword evidence="1 9" id="KW-0963">Cytoplasm</keyword>
<evidence type="ECO:0000256" key="6">
    <source>
        <dbReference type="ARBA" id="ARBA00022833"/>
    </source>
</evidence>
<dbReference type="InterPro" id="IPR004613">
    <property type="entry name" value="RNase_J"/>
</dbReference>
<accession>A0ABT0C6S3</accession>
<dbReference type="InterPro" id="IPR011108">
    <property type="entry name" value="RMMBL"/>
</dbReference>
<evidence type="ECO:0000256" key="3">
    <source>
        <dbReference type="ARBA" id="ARBA00022723"/>
    </source>
</evidence>
<dbReference type="InterPro" id="IPR036866">
    <property type="entry name" value="RibonucZ/Hydroxyglut_hydro"/>
</dbReference>
<evidence type="ECO:0000256" key="4">
    <source>
        <dbReference type="ARBA" id="ARBA00022759"/>
    </source>
</evidence>
<keyword evidence="3" id="KW-0479">Metal-binding</keyword>
<dbReference type="CDD" id="cd07714">
    <property type="entry name" value="RNaseJ_MBL-fold"/>
    <property type="match status" value="1"/>
</dbReference>
<proteinExistence type="inferred from homology"/>
<evidence type="ECO:0000256" key="7">
    <source>
        <dbReference type="ARBA" id="ARBA00022839"/>
    </source>
</evidence>
<feature type="region of interest" description="Disordered" evidence="10">
    <location>
        <begin position="578"/>
        <end position="614"/>
    </location>
</feature>
<dbReference type="Pfam" id="PF00753">
    <property type="entry name" value="Lactamase_B"/>
    <property type="match status" value="1"/>
</dbReference>
<evidence type="ECO:0000313" key="13">
    <source>
        <dbReference type="Proteomes" id="UP000830835"/>
    </source>
</evidence>
<dbReference type="PANTHER" id="PTHR43694">
    <property type="entry name" value="RIBONUCLEASE J"/>
    <property type="match status" value="1"/>
</dbReference>
<feature type="domain" description="Metallo-beta-lactamase" evidence="11">
    <location>
        <begin position="33"/>
        <end position="230"/>
    </location>
</feature>
<dbReference type="Pfam" id="PF07521">
    <property type="entry name" value="RMMBL"/>
    <property type="match status" value="1"/>
</dbReference>
<name>A0ABT0C6S3_THEVL</name>
<evidence type="ECO:0000313" key="12">
    <source>
        <dbReference type="EMBL" id="MCJ2541493.1"/>
    </source>
</evidence>
<evidence type="ECO:0000256" key="5">
    <source>
        <dbReference type="ARBA" id="ARBA00022801"/>
    </source>
</evidence>
<dbReference type="NCBIfam" id="TIGR00649">
    <property type="entry name" value="MG423"/>
    <property type="match status" value="1"/>
</dbReference>
<dbReference type="PIRSF" id="PIRSF004803">
    <property type="entry name" value="RnjA"/>
    <property type="match status" value="1"/>
</dbReference>
<keyword evidence="8 9" id="KW-0694">RNA-binding</keyword>
<sequence>MPTLRTPVASRPAALPSTASVQLIPLGGEREIGKNTWAFRYEDDIILLDAGLAFPDESMHGVNIVLPDMTYIKQNRDKVRGMVVTHGHEDHIGGIPYHLREFDIPVIYGPRLALALLEEKLRDVGLLNRTELRTVAPREIVPLSKHFFAEFIRNTHSFADSFTVALHTPAGVIIQTGDFKIDHTPVDGEYFDLQRLAEHGEKGVLCLISDSTNAEVPGFTPSEASVLPGLSKAIAGAKGRVIITTFASSVHRLNLVLQVAEQQGRVVSLLGRSMLNVVAHARRLGYVRCKDETLQPMQVINNLPDDQVIILTTGSQGEPLAALTRIANGEHPQLQIKPGDTVVWSANPIPGNTIAVSRVIDKLMELGANVIYGKDKGLHVSGHGCQEDQKLMLALTRPKFFVPTHGEYRMLLKHAETAMSMGIPRENIVIVDNGDVVEVSQDRIAIVDKVPSGLQMIDDSRAGVVMDRVLQERQQIAKDGMVTVVLSLDSSGQLLYTPQVQTFGLAGEAKDLKGSALKPLLEETLKQEWSRFARSLERGSVDIDWAGLKGELERVVRRFVREQLRSKPTVVVFVQSPEEESAPAVPVADGDLRQERLPDATRRRRRSSAAVAAS</sequence>
<dbReference type="EMBL" id="JAFIRA010000001">
    <property type="protein sequence ID" value="MCJ2541493.1"/>
    <property type="molecule type" value="Genomic_DNA"/>
</dbReference>
<evidence type="ECO:0000256" key="8">
    <source>
        <dbReference type="ARBA" id="ARBA00022884"/>
    </source>
</evidence>
<evidence type="ECO:0000256" key="9">
    <source>
        <dbReference type="HAMAP-Rule" id="MF_01491"/>
    </source>
</evidence>